<reference evidence="2 3" key="1">
    <citation type="submission" date="2014-10" db="EMBL/GenBank/DDBJ databases">
        <title>Kaistella jeonii genome.</title>
        <authorList>
            <person name="Clayton J.T."/>
            <person name="Newman J.D."/>
        </authorList>
    </citation>
    <scope>NUCLEOTIDE SEQUENCE [LARGE SCALE GENOMIC DNA]</scope>
    <source>
        <strain evidence="2 3">DSM 17048</strain>
    </source>
</reference>
<gene>
    <name evidence="2" type="ORF">OA86_02985</name>
</gene>
<evidence type="ECO:0000313" key="2">
    <source>
        <dbReference type="EMBL" id="KIA89613.1"/>
    </source>
</evidence>
<dbReference type="EMBL" id="JSYL01000002">
    <property type="protein sequence ID" value="KIA89613.1"/>
    <property type="molecule type" value="Genomic_DNA"/>
</dbReference>
<dbReference type="InterPro" id="IPR041657">
    <property type="entry name" value="HTH_17"/>
</dbReference>
<name>A0A0C1FCT1_9FLAO</name>
<accession>A0A0C1FCT1</accession>
<evidence type="ECO:0000313" key="3">
    <source>
        <dbReference type="Proteomes" id="UP000031473"/>
    </source>
</evidence>
<dbReference type="Pfam" id="PF12728">
    <property type="entry name" value="HTH_17"/>
    <property type="match status" value="1"/>
</dbReference>
<comment type="caution">
    <text evidence="2">The sequence shown here is derived from an EMBL/GenBank/DDBJ whole genome shotgun (WGS) entry which is preliminary data.</text>
</comment>
<proteinExistence type="predicted"/>
<dbReference type="Proteomes" id="UP000031473">
    <property type="component" value="Unassembled WGS sequence"/>
</dbReference>
<sequence>MGFSKLKIPRVCEHCSKPFEAKTVMTRFCSVSCNNKEIVARKKREREGLEKETLLRNFAEKIAEVQSREFISIPEATIMFGISKDTLHRLIKRGIITGVNLGVRLTRVKRSDLEDLFSSVEIPDKLKEVPDKPNFEVGNCYTISEISAKFHADPGTVNSVIRRNKIPTKQVGSFVYVPKNLIDKIFDGK</sequence>
<evidence type="ECO:0000259" key="1">
    <source>
        <dbReference type="Pfam" id="PF12728"/>
    </source>
</evidence>
<organism evidence="2 3">
    <name type="scientific">Kaistella jeonii</name>
    <dbReference type="NCBI Taxonomy" id="266749"/>
    <lineage>
        <taxon>Bacteria</taxon>
        <taxon>Pseudomonadati</taxon>
        <taxon>Bacteroidota</taxon>
        <taxon>Flavobacteriia</taxon>
        <taxon>Flavobacteriales</taxon>
        <taxon>Weeksellaceae</taxon>
        <taxon>Chryseobacterium group</taxon>
        <taxon>Kaistella</taxon>
    </lineage>
</organism>
<dbReference type="STRING" id="266749.SAMN05421876_103303"/>
<dbReference type="RefSeq" id="WP_039348642.1">
    <property type="nucleotide sequence ID" value="NZ_FOLA01000003.1"/>
</dbReference>
<protein>
    <submittedName>
        <fullName evidence="2">Excisionase</fullName>
    </submittedName>
</protein>
<dbReference type="OrthoDB" id="1003442at2"/>
<dbReference type="AlphaFoldDB" id="A0A0C1FCT1"/>
<feature type="domain" description="Helix-turn-helix" evidence="1">
    <location>
        <begin position="72"/>
        <end position="117"/>
    </location>
</feature>
<keyword evidence="3" id="KW-1185">Reference proteome</keyword>